<dbReference type="EMBL" id="SDPT01000001">
    <property type="protein sequence ID" value="RXZ34842.1"/>
    <property type="molecule type" value="Genomic_DNA"/>
</dbReference>
<proteinExistence type="predicted"/>
<sequence length="684" mass="76370">MKLKPRVLTDEDLVGACVARAEAGSSFVDSNLQAERREVTMYYQGKKPFPLREGGSRFVSQDVYESVEAMKAQITEAFAAGNNIVSFRPQNAGDVDLAQQATEYCEHVMFAQNDGLEIINGVTHDSALNRVGVAQVYWDRSSITTGHTFEDVPLEEASQLLSDSAVRLTDKPVQKDAGNGVYTVSGEFERIEDTSQVRIEVVPPEEFIVSGRFKDLARAPYVARRRRVTLGELVDDGYDPKVVYAIEGEEDDLALDEERLQREEDTVVTGLDDESEDEAGRLVTVHMSFIRIDADGEGRQQLWKVVHVGRTLLDKQKVADHPFVTYSMLPEPHTFYGGNFAARTIQHANTKTTLTRAIIEQAVEATNPRWQVARGGVANPRELIDNRRGGIVNVRSVVDSVAPLPQTPINPFVLQTIGMVDQAREDTTGISRLSQGLDKKALSHQNSAGLVEQLTSNSQVRGKVMARHFAVQFLTKLYLKVYAIGIENDRQRILEIAGNFVEIAPQQWRRRSHVQVDMTLGYDERDQQAQELLAYDKYMTQTHPRLYGEQQQYNVLRKALLAKGHKNVQDFLADPATLQPPQPDPKVAAEVAKLQKEVEVAEREIVLKEATAQHKVQLATFEAQLKAALQESDIDLRNRDADRRDDETANRIDTAQAELELAIFQAQNAPEGNSKVSAIISPNS</sequence>
<dbReference type="OrthoDB" id="5464900at2"/>
<organism evidence="1 2">
    <name type="scientific">Sphingomonas desiccabilis</name>
    <dbReference type="NCBI Taxonomy" id="429134"/>
    <lineage>
        <taxon>Bacteria</taxon>
        <taxon>Pseudomonadati</taxon>
        <taxon>Pseudomonadota</taxon>
        <taxon>Alphaproteobacteria</taxon>
        <taxon>Sphingomonadales</taxon>
        <taxon>Sphingomonadaceae</taxon>
        <taxon>Sphingomonas</taxon>
    </lineage>
</organism>
<protein>
    <recommendedName>
        <fullName evidence="3">Portal protein</fullName>
    </recommendedName>
</protein>
<gene>
    <name evidence="1" type="ORF">EO081_04060</name>
</gene>
<dbReference type="Proteomes" id="UP000292347">
    <property type="component" value="Unassembled WGS sequence"/>
</dbReference>
<evidence type="ECO:0000313" key="2">
    <source>
        <dbReference type="Proteomes" id="UP000292347"/>
    </source>
</evidence>
<dbReference type="RefSeq" id="WP_129340624.1">
    <property type="nucleotide sequence ID" value="NZ_JACIDD010000001.1"/>
</dbReference>
<evidence type="ECO:0000313" key="1">
    <source>
        <dbReference type="EMBL" id="RXZ34842.1"/>
    </source>
</evidence>
<reference evidence="1 2" key="1">
    <citation type="submission" date="2019-01" db="EMBL/GenBank/DDBJ databases">
        <title>Sphingomonas mucosissima sp. nov. and Sphingomonas desiccabilis sp. nov., from biological soil crusts in the Colorado Plateau, USA.</title>
        <authorList>
            <person name="Zhu D."/>
        </authorList>
    </citation>
    <scope>NUCLEOTIDE SEQUENCE [LARGE SCALE GENOMIC DNA]</scope>
    <source>
        <strain evidence="1 2">CP1D</strain>
    </source>
</reference>
<dbReference type="Pfam" id="PF23899">
    <property type="entry name" value="SU10_portal"/>
    <property type="match status" value="1"/>
</dbReference>
<keyword evidence="2" id="KW-1185">Reference proteome</keyword>
<dbReference type="InterPro" id="IPR056909">
    <property type="entry name" value="SU10_portal"/>
</dbReference>
<accession>A0A4Q2J0M9</accession>
<evidence type="ECO:0008006" key="3">
    <source>
        <dbReference type="Google" id="ProtNLM"/>
    </source>
</evidence>
<dbReference type="AlphaFoldDB" id="A0A4Q2J0M9"/>
<name>A0A4Q2J0M9_9SPHN</name>
<comment type="caution">
    <text evidence="1">The sequence shown here is derived from an EMBL/GenBank/DDBJ whole genome shotgun (WGS) entry which is preliminary data.</text>
</comment>